<keyword evidence="2" id="KW-1185">Reference proteome</keyword>
<reference evidence="1" key="1">
    <citation type="submission" date="2022-12" db="EMBL/GenBank/DDBJ databases">
        <authorList>
            <person name="Wang J."/>
        </authorList>
    </citation>
    <scope>NUCLEOTIDE SEQUENCE</scope>
    <source>
        <strain evidence="1">HY-42-06</strain>
    </source>
</reference>
<comment type="caution">
    <text evidence="1">The sequence shown here is derived from an EMBL/GenBank/DDBJ whole genome shotgun (WGS) entry which is preliminary data.</text>
</comment>
<dbReference type="EMBL" id="JAPQES010000007">
    <property type="protein sequence ID" value="MCY6372579.1"/>
    <property type="molecule type" value="Genomic_DNA"/>
</dbReference>
<sequence>MIRNEFTEGNHEETVEKVRSYMKHGMGRQQIKELTNLTDEQVDNIQNKIKNKREKEYNDLI</sequence>
<evidence type="ECO:0000313" key="1">
    <source>
        <dbReference type="EMBL" id="MCY6372579.1"/>
    </source>
</evidence>
<name>A0ABT4CU47_9CLOT</name>
<accession>A0ABT4CU47</accession>
<proteinExistence type="predicted"/>
<dbReference type="Proteomes" id="UP001079657">
    <property type="component" value="Unassembled WGS sequence"/>
</dbReference>
<evidence type="ECO:0008006" key="3">
    <source>
        <dbReference type="Google" id="ProtNLM"/>
    </source>
</evidence>
<dbReference type="RefSeq" id="WP_268051590.1">
    <property type="nucleotide sequence ID" value="NZ_JAPQES010000007.1"/>
</dbReference>
<evidence type="ECO:0000313" key="2">
    <source>
        <dbReference type="Proteomes" id="UP001079657"/>
    </source>
</evidence>
<gene>
    <name evidence="1" type="ORF">OXH55_18265</name>
</gene>
<organism evidence="1 2">
    <name type="scientific">Clostridium ganghwense</name>
    <dbReference type="NCBI Taxonomy" id="312089"/>
    <lineage>
        <taxon>Bacteria</taxon>
        <taxon>Bacillati</taxon>
        <taxon>Bacillota</taxon>
        <taxon>Clostridia</taxon>
        <taxon>Eubacteriales</taxon>
        <taxon>Clostridiaceae</taxon>
        <taxon>Clostridium</taxon>
    </lineage>
</organism>
<protein>
    <recommendedName>
        <fullName evidence="3">Transposase</fullName>
    </recommendedName>
</protein>